<dbReference type="AlphaFoldDB" id="A0A926DN80"/>
<dbReference type="RefSeq" id="WP_177681092.1">
    <property type="nucleotide sequence ID" value="NZ_JACRSU010000001.1"/>
</dbReference>
<dbReference type="PANTHER" id="PTHR46558:SF4">
    <property type="entry name" value="DNA-BIDING PHAGE PROTEIN"/>
    <property type="match status" value="1"/>
</dbReference>
<comment type="caution">
    <text evidence="3">The sequence shown here is derived from an EMBL/GenBank/DDBJ whole genome shotgun (WGS) entry which is preliminary data.</text>
</comment>
<organism evidence="3 4">
    <name type="scientific">Congzhengia minquanensis</name>
    <dbReference type="NCBI Taxonomy" id="2763657"/>
    <lineage>
        <taxon>Bacteria</taxon>
        <taxon>Bacillati</taxon>
        <taxon>Bacillota</taxon>
        <taxon>Clostridia</taxon>
        <taxon>Eubacteriales</taxon>
        <taxon>Oscillospiraceae</taxon>
        <taxon>Congzhengia</taxon>
    </lineage>
</organism>
<dbReference type="SMART" id="SM00530">
    <property type="entry name" value="HTH_XRE"/>
    <property type="match status" value="1"/>
</dbReference>
<dbReference type="SUPFAM" id="SSF47413">
    <property type="entry name" value="lambda repressor-like DNA-binding domains"/>
    <property type="match status" value="1"/>
</dbReference>
<dbReference type="GO" id="GO:0003677">
    <property type="term" value="F:DNA binding"/>
    <property type="evidence" value="ECO:0007669"/>
    <property type="project" value="UniProtKB-KW"/>
</dbReference>
<accession>A0A926DN80</accession>
<evidence type="ECO:0000259" key="2">
    <source>
        <dbReference type="PROSITE" id="PS50943"/>
    </source>
</evidence>
<evidence type="ECO:0000313" key="4">
    <source>
        <dbReference type="Proteomes" id="UP000611762"/>
    </source>
</evidence>
<dbReference type="Pfam" id="PF01381">
    <property type="entry name" value="HTH_3"/>
    <property type="match status" value="1"/>
</dbReference>
<keyword evidence="4" id="KW-1185">Reference proteome</keyword>
<gene>
    <name evidence="3" type="ORF">H8698_04920</name>
</gene>
<evidence type="ECO:0000313" key="3">
    <source>
        <dbReference type="EMBL" id="MBC8540314.1"/>
    </source>
</evidence>
<proteinExistence type="predicted"/>
<dbReference type="InterPro" id="IPR010982">
    <property type="entry name" value="Lambda_DNA-bd_dom_sf"/>
</dbReference>
<dbReference type="InterPro" id="IPR001387">
    <property type="entry name" value="Cro/C1-type_HTH"/>
</dbReference>
<dbReference type="Gene3D" id="1.10.260.40">
    <property type="entry name" value="lambda repressor-like DNA-binding domains"/>
    <property type="match status" value="1"/>
</dbReference>
<dbReference type="Proteomes" id="UP000611762">
    <property type="component" value="Unassembled WGS sequence"/>
</dbReference>
<dbReference type="PROSITE" id="PS50943">
    <property type="entry name" value="HTH_CROC1"/>
    <property type="match status" value="1"/>
</dbReference>
<feature type="domain" description="HTH cro/C1-type" evidence="2">
    <location>
        <begin position="12"/>
        <end position="66"/>
    </location>
</feature>
<evidence type="ECO:0000256" key="1">
    <source>
        <dbReference type="ARBA" id="ARBA00023125"/>
    </source>
</evidence>
<keyword evidence="1" id="KW-0238">DNA-binding</keyword>
<dbReference type="PANTHER" id="PTHR46558">
    <property type="entry name" value="TRACRIPTIONAL REGULATORY PROTEIN-RELATED-RELATED"/>
    <property type="match status" value="1"/>
</dbReference>
<protein>
    <submittedName>
        <fullName evidence="3">Helix-turn-helix transcriptional regulator</fullName>
    </submittedName>
</protein>
<name>A0A926DN80_9FIRM</name>
<reference evidence="3" key="1">
    <citation type="submission" date="2020-08" db="EMBL/GenBank/DDBJ databases">
        <title>Genome public.</title>
        <authorList>
            <person name="Liu C."/>
            <person name="Sun Q."/>
        </authorList>
    </citation>
    <scope>NUCLEOTIDE SEQUENCE</scope>
    <source>
        <strain evidence="3">H8</strain>
    </source>
</reference>
<sequence>MSKGLFLLADKIKSMREQLGITQAELARKLGLTRSSINGWEMGLSVPSTQYIVELAKLFHISTDYLLGMEQGAVLNIDNLTEKEVSVLIDLVACFNANREIHKDC</sequence>
<dbReference type="CDD" id="cd00093">
    <property type="entry name" value="HTH_XRE"/>
    <property type="match status" value="1"/>
</dbReference>
<dbReference type="EMBL" id="JACRSU010000001">
    <property type="protein sequence ID" value="MBC8540314.1"/>
    <property type="molecule type" value="Genomic_DNA"/>
</dbReference>